<proteinExistence type="predicted"/>
<feature type="domain" description="Transposase IS200-like" evidence="1">
    <location>
        <begin position="9"/>
        <end position="145"/>
    </location>
</feature>
<organism evidence="2 3">
    <name type="scientific">Candidatus Collierbacteria bacterium CG10_big_fil_rev_8_21_14_0_10_44_9</name>
    <dbReference type="NCBI Taxonomy" id="1974535"/>
    <lineage>
        <taxon>Bacteria</taxon>
        <taxon>Candidatus Collieribacteriota</taxon>
    </lineage>
</organism>
<dbReference type="AlphaFoldDB" id="A0A2H0VJP6"/>
<name>A0A2H0VJP6_9BACT</name>
<evidence type="ECO:0000259" key="1">
    <source>
        <dbReference type="SMART" id="SM01321"/>
    </source>
</evidence>
<dbReference type="PANTHER" id="PTHR34322">
    <property type="entry name" value="TRANSPOSASE, Y1_TNP DOMAIN-CONTAINING"/>
    <property type="match status" value="1"/>
</dbReference>
<dbReference type="Gene3D" id="3.30.70.1290">
    <property type="entry name" value="Transposase IS200-like"/>
    <property type="match status" value="1"/>
</dbReference>
<accession>A0A2H0VJP6</accession>
<dbReference type="InterPro" id="IPR036515">
    <property type="entry name" value="Transposase_17_sf"/>
</dbReference>
<evidence type="ECO:0000313" key="3">
    <source>
        <dbReference type="Proteomes" id="UP000230796"/>
    </source>
</evidence>
<dbReference type="InterPro" id="IPR002686">
    <property type="entry name" value="Transposase_17"/>
</dbReference>
<dbReference type="PANTHER" id="PTHR34322:SF2">
    <property type="entry name" value="TRANSPOSASE IS200-LIKE DOMAIN-CONTAINING PROTEIN"/>
    <property type="match status" value="1"/>
</dbReference>
<dbReference type="GO" id="GO:0003677">
    <property type="term" value="F:DNA binding"/>
    <property type="evidence" value="ECO:0007669"/>
    <property type="project" value="InterPro"/>
</dbReference>
<dbReference type="GO" id="GO:0004803">
    <property type="term" value="F:transposase activity"/>
    <property type="evidence" value="ECO:0007669"/>
    <property type="project" value="InterPro"/>
</dbReference>
<sequence length="226" mass="26710">MPLRKTLLITGEHYHVFSRSSQKREIFLGIDADIFQICLKFYTRTNLYPKFSYYLKHQKEFPLTYLDRLVTIEAYCIMPTHFHLLLKQEVDGGITDYLQRSLVSYSHYYNQKHQEIGPVFAGRFKAVQIETEEQFMHVSRYIHLNPTSVGLVGDPRSYPYSSIQDYQKISPDLPVDPSQVLGCFASKESYLKFVLSRKDYQRKLEYIKHTLIDYEYESYEPGSKLL</sequence>
<dbReference type="GO" id="GO:0006313">
    <property type="term" value="P:DNA transposition"/>
    <property type="evidence" value="ECO:0007669"/>
    <property type="project" value="InterPro"/>
</dbReference>
<dbReference type="EMBL" id="PFAF01000001">
    <property type="protein sequence ID" value="PIR99325.1"/>
    <property type="molecule type" value="Genomic_DNA"/>
</dbReference>
<dbReference type="SUPFAM" id="SSF143422">
    <property type="entry name" value="Transposase IS200-like"/>
    <property type="match status" value="1"/>
</dbReference>
<reference evidence="3" key="1">
    <citation type="submission" date="2017-09" db="EMBL/GenBank/DDBJ databases">
        <title>Depth-based differentiation of microbial function through sediment-hosted aquifers and enrichment of novel symbionts in the deep terrestrial subsurface.</title>
        <authorList>
            <person name="Probst A.J."/>
            <person name="Ladd B."/>
            <person name="Jarett J.K."/>
            <person name="Geller-Mcgrath D.E."/>
            <person name="Sieber C.M.K."/>
            <person name="Emerson J.B."/>
            <person name="Anantharaman K."/>
            <person name="Thomas B.C."/>
            <person name="Malmstrom R."/>
            <person name="Stieglmeier M."/>
            <person name="Klingl A."/>
            <person name="Woyke T."/>
            <person name="Ryan C.M."/>
            <person name="Banfield J.F."/>
        </authorList>
    </citation>
    <scope>NUCLEOTIDE SEQUENCE [LARGE SCALE GENOMIC DNA]</scope>
</reference>
<dbReference type="Pfam" id="PF01797">
    <property type="entry name" value="Y1_Tnp"/>
    <property type="match status" value="1"/>
</dbReference>
<dbReference type="SMART" id="SM01321">
    <property type="entry name" value="Y1_Tnp"/>
    <property type="match status" value="1"/>
</dbReference>
<protein>
    <recommendedName>
        <fullName evidence="1">Transposase IS200-like domain-containing protein</fullName>
    </recommendedName>
</protein>
<gene>
    <name evidence="2" type="ORF">COT87_00070</name>
</gene>
<evidence type="ECO:0000313" key="2">
    <source>
        <dbReference type="EMBL" id="PIR99325.1"/>
    </source>
</evidence>
<comment type="caution">
    <text evidence="2">The sequence shown here is derived from an EMBL/GenBank/DDBJ whole genome shotgun (WGS) entry which is preliminary data.</text>
</comment>
<dbReference type="Proteomes" id="UP000230796">
    <property type="component" value="Unassembled WGS sequence"/>
</dbReference>